<feature type="region of interest" description="Disordered" evidence="1">
    <location>
        <begin position="218"/>
        <end position="248"/>
    </location>
</feature>
<keyword evidence="3" id="KW-1185">Reference proteome</keyword>
<feature type="compositionally biased region" description="Acidic residues" evidence="1">
    <location>
        <begin position="218"/>
        <end position="230"/>
    </location>
</feature>
<organism evidence="2 3">
    <name type="scientific">Portunus trituberculatus</name>
    <name type="common">Swimming crab</name>
    <name type="synonym">Neptunus trituberculatus</name>
    <dbReference type="NCBI Taxonomy" id="210409"/>
    <lineage>
        <taxon>Eukaryota</taxon>
        <taxon>Metazoa</taxon>
        <taxon>Ecdysozoa</taxon>
        <taxon>Arthropoda</taxon>
        <taxon>Crustacea</taxon>
        <taxon>Multicrustacea</taxon>
        <taxon>Malacostraca</taxon>
        <taxon>Eumalacostraca</taxon>
        <taxon>Eucarida</taxon>
        <taxon>Decapoda</taxon>
        <taxon>Pleocyemata</taxon>
        <taxon>Brachyura</taxon>
        <taxon>Eubrachyura</taxon>
        <taxon>Portunoidea</taxon>
        <taxon>Portunidae</taxon>
        <taxon>Portuninae</taxon>
        <taxon>Portunus</taxon>
    </lineage>
</organism>
<dbReference type="Proteomes" id="UP000324222">
    <property type="component" value="Unassembled WGS sequence"/>
</dbReference>
<dbReference type="AlphaFoldDB" id="A0A5B7F9M7"/>
<accession>A0A5B7F9M7</accession>
<feature type="compositionally biased region" description="Basic residues" evidence="1">
    <location>
        <begin position="85"/>
        <end position="96"/>
    </location>
</feature>
<dbReference type="EMBL" id="VSRR010005368">
    <property type="protein sequence ID" value="MPC42257.1"/>
    <property type="molecule type" value="Genomic_DNA"/>
</dbReference>
<dbReference type="OrthoDB" id="6378552at2759"/>
<protein>
    <submittedName>
        <fullName evidence="2">Uncharacterized protein</fullName>
    </submittedName>
</protein>
<evidence type="ECO:0000313" key="3">
    <source>
        <dbReference type="Proteomes" id="UP000324222"/>
    </source>
</evidence>
<feature type="compositionally biased region" description="Low complexity" evidence="1">
    <location>
        <begin position="286"/>
        <end position="313"/>
    </location>
</feature>
<feature type="compositionally biased region" description="Acidic residues" evidence="1">
    <location>
        <begin position="56"/>
        <end position="67"/>
    </location>
</feature>
<evidence type="ECO:0000313" key="2">
    <source>
        <dbReference type="EMBL" id="MPC42257.1"/>
    </source>
</evidence>
<feature type="compositionally biased region" description="Basic and acidic residues" evidence="1">
    <location>
        <begin position="270"/>
        <end position="282"/>
    </location>
</feature>
<proteinExistence type="predicted"/>
<comment type="caution">
    <text evidence="2">The sequence shown here is derived from an EMBL/GenBank/DDBJ whole genome shotgun (WGS) entry which is preliminary data.</text>
</comment>
<gene>
    <name evidence="2" type="ORF">E2C01_035876</name>
</gene>
<reference evidence="2 3" key="1">
    <citation type="submission" date="2019-05" db="EMBL/GenBank/DDBJ databases">
        <title>Another draft genome of Portunus trituberculatus and its Hox gene families provides insights of decapod evolution.</title>
        <authorList>
            <person name="Jeong J.-H."/>
            <person name="Song I."/>
            <person name="Kim S."/>
            <person name="Choi T."/>
            <person name="Kim D."/>
            <person name="Ryu S."/>
            <person name="Kim W."/>
        </authorList>
    </citation>
    <scope>NUCLEOTIDE SEQUENCE [LARGE SCALE GENOMIC DNA]</scope>
    <source>
        <tissue evidence="2">Muscle</tissue>
    </source>
</reference>
<evidence type="ECO:0000256" key="1">
    <source>
        <dbReference type="SAM" id="MobiDB-lite"/>
    </source>
</evidence>
<name>A0A5B7F9M7_PORTR</name>
<feature type="region of interest" description="Disordered" evidence="1">
    <location>
        <begin position="52"/>
        <end position="111"/>
    </location>
</feature>
<sequence length="323" mass="37119">MTLSRFLCGPLARQPLHPSHLVIIPWHESPSCQFPRFRFHLDRIATWRLEHSGDKDGEECEEEEEGEGGSLSPTQDPSCPYPRPYPRHPHHPHHPHQFPPPHHFPRRGAHHHAGGGYYYRNNFDKRFDRRGGFENIRNLENRGPYKPFYDRHYQYDNNKYCGRPPYCGERGGYKFGYSERGRRPFRPFGRPGFFHKGFPGHQFPDGRRNTGVEEYFNQEEEEEEWDDVTVSEEQQQSGCDGDEKPSQPVHTVMINNEEYTKIQTPRQEVIFKKSSLDRRQDSLDQSSVTGSTTSASGSSSTTGAADGTPGGTADQVRASGLLY</sequence>
<feature type="region of interest" description="Disordered" evidence="1">
    <location>
        <begin position="270"/>
        <end position="323"/>
    </location>
</feature>